<dbReference type="EMBL" id="JAVREJ010000042">
    <property type="protein sequence ID" value="MDT0353726.1"/>
    <property type="molecule type" value="Genomic_DNA"/>
</dbReference>
<sequence>MRSGLRATLALALYLPLAALDGLRELWARNRWWRSVADLAEIEEAAREKRDVRMMAKVAEEVGAAWHHRRSVTRQWVLICTVVAVIAWFAMPRVYLAAVGVVVMLALAAFGAVVRRAWVEPEEEAPAVEPVMPPWPGLSGDLRGAVPIGYDPDTGKVMELPLGHHVLVAGQTGSGKSMLVRVLAAGALLGEDVDTHVWSAKQCDDYADLAPAAASYGVGRSAMPALADVLDGVVSTVVDGGGTGRRTVLVLDEVASAFRHDEVGERIRSAVVTLAELGRGAKVTLVVVVQRVTKKSLPPEIVDNCPVVIGLRVGSAGASRLIFGEDAGDLGLAPHLFDEPGWAWVNGVGPKPRKIRGWMLDAQTASSVVARALTARDPDGFDSVDTPALVAARVVPQPSLLDDVSTLIADGGVEWAPTRWLAFELTERWPDRHPTRETAELGRLLQKSGCRMGDFNRPWQGGPRRTYRGVTAEDVETARKRR</sequence>
<feature type="transmembrane region" description="Helical" evidence="2">
    <location>
        <begin position="73"/>
        <end position="90"/>
    </location>
</feature>
<dbReference type="PANTHER" id="PTHR22683">
    <property type="entry name" value="SPORULATION PROTEIN RELATED"/>
    <property type="match status" value="1"/>
</dbReference>
<evidence type="ECO:0000313" key="3">
    <source>
        <dbReference type="EMBL" id="MDT0353726.1"/>
    </source>
</evidence>
<evidence type="ECO:0000313" key="4">
    <source>
        <dbReference type="Proteomes" id="UP001183202"/>
    </source>
</evidence>
<dbReference type="PROSITE" id="PS00675">
    <property type="entry name" value="SIGMA54_INTERACT_1"/>
    <property type="match status" value="1"/>
</dbReference>
<feature type="region of interest" description="Disordered" evidence="1">
    <location>
        <begin position="454"/>
        <end position="482"/>
    </location>
</feature>
<dbReference type="Proteomes" id="UP001183202">
    <property type="component" value="Unassembled WGS sequence"/>
</dbReference>
<keyword evidence="2" id="KW-0812">Transmembrane</keyword>
<comment type="caution">
    <text evidence="3">The sequence shown here is derived from an EMBL/GenBank/DDBJ whole genome shotgun (WGS) entry which is preliminary data.</text>
</comment>
<gene>
    <name evidence="3" type="ORF">RM445_29980</name>
</gene>
<feature type="transmembrane region" description="Helical" evidence="2">
    <location>
        <begin position="95"/>
        <end position="114"/>
    </location>
</feature>
<name>A0ABU2NIE2_9PSEU</name>
<dbReference type="RefSeq" id="WP_311560236.1">
    <property type="nucleotide sequence ID" value="NZ_JAVREJ010000042.1"/>
</dbReference>
<protein>
    <recommendedName>
        <fullName evidence="5">FtsK domain-containing protein</fullName>
    </recommendedName>
</protein>
<evidence type="ECO:0000256" key="1">
    <source>
        <dbReference type="SAM" id="MobiDB-lite"/>
    </source>
</evidence>
<dbReference type="InterPro" id="IPR025662">
    <property type="entry name" value="Sigma_54_int_dom_ATP-bd_1"/>
</dbReference>
<dbReference type="InterPro" id="IPR050206">
    <property type="entry name" value="FtsK/SpoIIIE/SftA"/>
</dbReference>
<proteinExistence type="predicted"/>
<dbReference type="PANTHER" id="PTHR22683:SF41">
    <property type="entry name" value="DNA TRANSLOCASE FTSK"/>
    <property type="match status" value="1"/>
</dbReference>
<keyword evidence="2" id="KW-1133">Transmembrane helix</keyword>
<evidence type="ECO:0000256" key="2">
    <source>
        <dbReference type="SAM" id="Phobius"/>
    </source>
</evidence>
<dbReference type="InterPro" id="IPR027417">
    <property type="entry name" value="P-loop_NTPase"/>
</dbReference>
<accession>A0ABU2NIE2</accession>
<keyword evidence="2" id="KW-0472">Membrane</keyword>
<evidence type="ECO:0008006" key="5">
    <source>
        <dbReference type="Google" id="ProtNLM"/>
    </source>
</evidence>
<organism evidence="3 4">
    <name type="scientific">Pseudonocardia charpentierae</name>
    <dbReference type="NCBI Taxonomy" id="3075545"/>
    <lineage>
        <taxon>Bacteria</taxon>
        <taxon>Bacillati</taxon>
        <taxon>Actinomycetota</taxon>
        <taxon>Actinomycetes</taxon>
        <taxon>Pseudonocardiales</taxon>
        <taxon>Pseudonocardiaceae</taxon>
        <taxon>Pseudonocardia</taxon>
    </lineage>
</organism>
<reference evidence="4" key="1">
    <citation type="submission" date="2023-07" db="EMBL/GenBank/DDBJ databases">
        <title>30 novel species of actinomycetes from the DSMZ collection.</title>
        <authorList>
            <person name="Nouioui I."/>
        </authorList>
    </citation>
    <scope>NUCLEOTIDE SEQUENCE [LARGE SCALE GENOMIC DNA]</scope>
    <source>
        <strain evidence="4">DSM 45834</strain>
    </source>
</reference>
<dbReference type="SUPFAM" id="SSF52540">
    <property type="entry name" value="P-loop containing nucleoside triphosphate hydrolases"/>
    <property type="match status" value="1"/>
</dbReference>
<keyword evidence="4" id="KW-1185">Reference proteome</keyword>
<dbReference type="Gene3D" id="3.40.50.300">
    <property type="entry name" value="P-loop containing nucleotide triphosphate hydrolases"/>
    <property type="match status" value="2"/>
</dbReference>